<feature type="compositionally biased region" description="Low complexity" evidence="1">
    <location>
        <begin position="372"/>
        <end position="384"/>
    </location>
</feature>
<feature type="region of interest" description="Disordered" evidence="1">
    <location>
        <begin position="529"/>
        <end position="552"/>
    </location>
</feature>
<protein>
    <submittedName>
        <fullName evidence="3">DAB adaptor protein 1a</fullName>
    </submittedName>
</protein>
<dbReference type="SUPFAM" id="SSF50729">
    <property type="entry name" value="PH domain-like"/>
    <property type="match status" value="1"/>
</dbReference>
<dbReference type="PANTHER" id="PTHR47695">
    <property type="entry name" value="PID DOMAIN-CONTAINING PROTEIN"/>
    <property type="match status" value="1"/>
</dbReference>
<name>A0A3Q2CDJ6_CYPVA</name>
<dbReference type="FunFam" id="2.30.29.30:FF:000589">
    <property type="entry name" value="disabled homolog 1 isoform X5"/>
    <property type="match status" value="1"/>
</dbReference>
<dbReference type="GO" id="GO:0005737">
    <property type="term" value="C:cytoplasm"/>
    <property type="evidence" value="ECO:0007669"/>
    <property type="project" value="TreeGrafter"/>
</dbReference>
<dbReference type="GeneTree" id="ENSGT00940000158038"/>
<reference evidence="3" key="1">
    <citation type="submission" date="2025-08" db="UniProtKB">
        <authorList>
            <consortium name="Ensembl"/>
        </authorList>
    </citation>
    <scope>IDENTIFICATION</scope>
</reference>
<dbReference type="Gene3D" id="2.30.29.30">
    <property type="entry name" value="Pleckstrin-homology domain (PH domain)/Phosphotyrosine-binding domain (PTB)"/>
    <property type="match status" value="1"/>
</dbReference>
<reference evidence="3" key="2">
    <citation type="submission" date="2025-09" db="UniProtKB">
        <authorList>
            <consortium name="Ensembl"/>
        </authorList>
    </citation>
    <scope>IDENTIFICATION</scope>
</reference>
<dbReference type="AlphaFoldDB" id="A0A3Q2CDJ6"/>
<feature type="domain" description="PID" evidence="2">
    <location>
        <begin position="32"/>
        <end position="96"/>
    </location>
</feature>
<dbReference type="InterPro" id="IPR011993">
    <property type="entry name" value="PH-like_dom_sf"/>
</dbReference>
<dbReference type="GO" id="GO:0001764">
    <property type="term" value="P:neuron migration"/>
    <property type="evidence" value="ECO:0007669"/>
    <property type="project" value="TreeGrafter"/>
</dbReference>
<feature type="compositionally biased region" description="Basic and acidic residues" evidence="1">
    <location>
        <begin position="532"/>
        <end position="552"/>
    </location>
</feature>
<dbReference type="InterPro" id="IPR006020">
    <property type="entry name" value="PTB/PI_dom"/>
</dbReference>
<dbReference type="STRING" id="28743.ENSCVAP00000002947"/>
<feature type="compositionally biased region" description="Basic and acidic residues" evidence="1">
    <location>
        <begin position="505"/>
        <end position="517"/>
    </location>
</feature>
<evidence type="ECO:0000256" key="1">
    <source>
        <dbReference type="SAM" id="MobiDB-lite"/>
    </source>
</evidence>
<dbReference type="SMART" id="SM00462">
    <property type="entry name" value="PTB"/>
    <property type="match status" value="1"/>
</dbReference>
<feature type="region of interest" description="Disordered" evidence="1">
    <location>
        <begin position="359"/>
        <end position="391"/>
    </location>
</feature>
<proteinExistence type="predicted"/>
<dbReference type="Proteomes" id="UP000265020">
    <property type="component" value="Unassembled WGS sequence"/>
</dbReference>
<evidence type="ECO:0000313" key="4">
    <source>
        <dbReference type="Proteomes" id="UP000265020"/>
    </source>
</evidence>
<organism evidence="3 4">
    <name type="scientific">Cyprinodon variegatus</name>
    <name type="common">Sheepshead minnow</name>
    <dbReference type="NCBI Taxonomy" id="28743"/>
    <lineage>
        <taxon>Eukaryota</taxon>
        <taxon>Metazoa</taxon>
        <taxon>Chordata</taxon>
        <taxon>Craniata</taxon>
        <taxon>Vertebrata</taxon>
        <taxon>Euteleostomi</taxon>
        <taxon>Actinopterygii</taxon>
        <taxon>Neopterygii</taxon>
        <taxon>Teleostei</taxon>
        <taxon>Neoteleostei</taxon>
        <taxon>Acanthomorphata</taxon>
        <taxon>Ovalentaria</taxon>
        <taxon>Atherinomorphae</taxon>
        <taxon>Cyprinodontiformes</taxon>
        <taxon>Cyprinodontidae</taxon>
        <taxon>Cyprinodon</taxon>
    </lineage>
</organism>
<dbReference type="PANTHER" id="PTHR47695:SF4">
    <property type="entry name" value="DISABLED HOMOLOG 1"/>
    <property type="match status" value="1"/>
</dbReference>
<dbReference type="InterPro" id="IPR048559">
    <property type="entry name" value="DAB1/2_SBM"/>
</dbReference>
<evidence type="ECO:0000313" key="3">
    <source>
        <dbReference type="Ensembl" id="ENSCVAP00000002947.1"/>
    </source>
</evidence>
<keyword evidence="4" id="KW-1185">Reference proteome</keyword>
<dbReference type="Pfam" id="PF21792">
    <property type="entry name" value="DAB2_SBM"/>
    <property type="match status" value="1"/>
</dbReference>
<sequence>MEGEERGGTRLCVCVSAGQDRSEAALIRRFKGDGVRYKAKLIGLDEVTAARGDKLCQDSMMKLKGIAAAARSKGEHKQKVFLTVSFGGIKIFDEKTGVSSEGSDVLLTDYRPEQYICKAEPVILDLRDLFQLIYDIKQREEKEKKAQKDKQCEQAVYQTILEEDLEDPVYQYIVFEAGHEPIRDQSEESIYQVLRSSYPLLVSCLALNYSNCDQLEIFGDMSTPPDITSPSTPASPANTLDPLQGLQPPTELFAPFNPASVPSGYVTMGAVPPGHWSQQAFAAQTPLAFGVQSPLGPVAQVLPGGQPLIWGQANIFPANQQQWAAMAAGAFSPTAYLPAQPVGTLPAAMFQTLTPVTTVTPASEGHSGGGASASTPSPSASSSPQHREVAKKMGKEMFKDFQLAKPPAMPSKKGDQPSLAGTTEAFSSYFSRVGTAQDTDDCDDFDISQMNLTPVTSTTPDPPTDATDPPTDDSFGEAEGSPSRSGEEDAVSVCTPLRTFSRPQPENRRGEKEKPEEYVRAAALSEFSGKVTEGRTDGANGEKRRVALRGEV</sequence>
<dbReference type="PROSITE" id="PS01179">
    <property type="entry name" value="PID"/>
    <property type="match status" value="1"/>
</dbReference>
<evidence type="ECO:0000259" key="2">
    <source>
        <dbReference type="PROSITE" id="PS01179"/>
    </source>
</evidence>
<dbReference type="Ensembl" id="ENSCVAT00000010877.1">
    <property type="protein sequence ID" value="ENSCVAP00000002947.1"/>
    <property type="gene ID" value="ENSCVAG00000004182.1"/>
</dbReference>
<feature type="region of interest" description="Disordered" evidence="1">
    <location>
        <begin position="440"/>
        <end position="517"/>
    </location>
</feature>
<accession>A0A3Q2CDJ6</accession>
<feature type="compositionally biased region" description="Low complexity" evidence="1">
    <location>
        <begin position="453"/>
        <end position="469"/>
    </location>
</feature>